<name>A0A8J8P088_HALGN</name>
<evidence type="ECO:0000313" key="1">
    <source>
        <dbReference type="EMBL" id="TNV83834.1"/>
    </source>
</evidence>
<dbReference type="AlphaFoldDB" id="A0A8J8P088"/>
<accession>A0A8J8P088</accession>
<gene>
    <name evidence="1" type="ORF">FGO68_gene10640</name>
</gene>
<proteinExistence type="predicted"/>
<protein>
    <submittedName>
        <fullName evidence="1">Uncharacterized protein</fullName>
    </submittedName>
</protein>
<evidence type="ECO:0000313" key="2">
    <source>
        <dbReference type="Proteomes" id="UP000785679"/>
    </source>
</evidence>
<dbReference type="Proteomes" id="UP000785679">
    <property type="component" value="Unassembled WGS sequence"/>
</dbReference>
<dbReference type="EMBL" id="RRYP01003401">
    <property type="protein sequence ID" value="TNV83834.1"/>
    <property type="molecule type" value="Genomic_DNA"/>
</dbReference>
<comment type="caution">
    <text evidence="1">The sequence shown here is derived from an EMBL/GenBank/DDBJ whole genome shotgun (WGS) entry which is preliminary data.</text>
</comment>
<sequence length="66" mass="7181">MIFKSSNYACGSFGLVFFVQMAFESDLTAKHIDGFFSSQMIALSLSISFFNNGILSNPPTSVSAQM</sequence>
<organism evidence="1 2">
    <name type="scientific">Halteria grandinella</name>
    <dbReference type="NCBI Taxonomy" id="5974"/>
    <lineage>
        <taxon>Eukaryota</taxon>
        <taxon>Sar</taxon>
        <taxon>Alveolata</taxon>
        <taxon>Ciliophora</taxon>
        <taxon>Intramacronucleata</taxon>
        <taxon>Spirotrichea</taxon>
        <taxon>Stichotrichia</taxon>
        <taxon>Sporadotrichida</taxon>
        <taxon>Halteriidae</taxon>
        <taxon>Halteria</taxon>
    </lineage>
</organism>
<keyword evidence="2" id="KW-1185">Reference proteome</keyword>
<reference evidence="1" key="1">
    <citation type="submission" date="2019-06" db="EMBL/GenBank/DDBJ databases">
        <authorList>
            <person name="Zheng W."/>
        </authorList>
    </citation>
    <scope>NUCLEOTIDE SEQUENCE</scope>
    <source>
        <strain evidence="1">QDHG01</strain>
    </source>
</reference>